<comment type="caution">
    <text evidence="5">Lacks conserved residue(s) required for the propagation of feature annotation.</text>
</comment>
<dbReference type="PANTHER" id="PTHR11727:SF7">
    <property type="entry name" value="DIMETHYLADENOSINE TRANSFERASE-RELATED"/>
    <property type="match status" value="1"/>
</dbReference>
<evidence type="ECO:0000313" key="10">
    <source>
        <dbReference type="Proteomes" id="UP000593560"/>
    </source>
</evidence>
<dbReference type="OrthoDB" id="74991at2759"/>
<feature type="binding site" evidence="5">
    <location>
        <position position="1"/>
    </location>
    <ligand>
        <name>S-adenosyl-L-methionine</name>
        <dbReference type="ChEBI" id="CHEBI:59789"/>
    </ligand>
</feature>
<dbReference type="AlphaFoldDB" id="A0A7J9G0M7"/>
<evidence type="ECO:0000256" key="7">
    <source>
        <dbReference type="SAM" id="MobiDB-lite"/>
    </source>
</evidence>
<dbReference type="Gene3D" id="3.40.50.150">
    <property type="entry name" value="Vaccinia Virus protein VP39"/>
    <property type="match status" value="1"/>
</dbReference>
<reference evidence="9 10" key="1">
    <citation type="journal article" date="2019" name="Genome Biol. Evol.">
        <title>Insights into the evolution of the New World diploid cottons (Gossypium, subgenus Houzingenia) based on genome sequencing.</title>
        <authorList>
            <person name="Grover C.E."/>
            <person name="Arick M.A. 2nd"/>
            <person name="Thrash A."/>
            <person name="Conover J.L."/>
            <person name="Sanders W.S."/>
            <person name="Peterson D.G."/>
            <person name="Frelichowski J.E."/>
            <person name="Scheffler J.A."/>
            <person name="Scheffler B.E."/>
            <person name="Wendel J.F."/>
        </authorList>
    </citation>
    <scope>NUCLEOTIDE SEQUENCE [LARGE SCALE GENOMIC DNA]</scope>
    <source>
        <strain evidence="9">0</strain>
        <tissue evidence="9">Leaf</tissue>
    </source>
</reference>
<keyword evidence="10" id="KW-1185">Reference proteome</keyword>
<comment type="caution">
    <text evidence="9">The sequence shown here is derived from an EMBL/GenBank/DDBJ whole genome shotgun (WGS) entry which is preliminary data.</text>
</comment>
<evidence type="ECO:0000256" key="2">
    <source>
        <dbReference type="ARBA" id="ARBA00022679"/>
    </source>
</evidence>
<dbReference type="PANTHER" id="PTHR11727">
    <property type="entry name" value="DIMETHYLADENOSINE TRANSFERASE"/>
    <property type="match status" value="1"/>
</dbReference>
<feature type="region of interest" description="Disordered" evidence="7">
    <location>
        <begin position="274"/>
        <end position="295"/>
    </location>
</feature>
<sequence length="295" mass="33663">VIQGDVLKTDLPYFDICVANIPYQISSPLTFKLLFHQPAFRCAIIMFQREFAMRLVAQPGDNLYCRLSVNTQFYARVSHLLKVGKNNFRPPPKVDSSVVRIEPRKPRPEVNHKEWDGFIRICFIRKNKTLGSIFKQKNVLSLLEKNYKTLQALQGSQNVSLSGNDDMEIARLGDESMEMDDGMDDDMDMECDEAEGEGEVSEFKNKVCECVSNMNYLDCMNMGSEFVFDMASVEFYTVNAKEGPSFNGRRKSILKEFITKHNVPNHVPDELVECSSQDDEVPKKPNVKSKGTKMN</sequence>
<protein>
    <recommendedName>
        <fullName evidence="6">rRNA adenine N(6)-methyltransferase</fullName>
        <ecNumber evidence="6">2.1.1.-</ecNumber>
    </recommendedName>
</protein>
<evidence type="ECO:0000256" key="3">
    <source>
        <dbReference type="ARBA" id="ARBA00022691"/>
    </source>
</evidence>
<feature type="binding site" evidence="5">
    <location>
        <position position="5"/>
    </location>
    <ligand>
        <name>S-adenosyl-L-methionine</name>
        <dbReference type="ChEBI" id="CHEBI:59789"/>
    </ligand>
</feature>
<keyword evidence="1 5" id="KW-0489">Methyltransferase</keyword>
<dbReference type="PROSITE" id="PS51689">
    <property type="entry name" value="SAM_RNA_A_N6_MT"/>
    <property type="match status" value="1"/>
</dbReference>
<dbReference type="EMBL" id="JABFAD010000001">
    <property type="protein sequence ID" value="MBA0790724.1"/>
    <property type="molecule type" value="Genomic_DNA"/>
</dbReference>
<evidence type="ECO:0000259" key="8">
    <source>
        <dbReference type="SMART" id="SM00650"/>
    </source>
</evidence>
<feature type="binding site" evidence="5">
    <location>
        <position position="20"/>
    </location>
    <ligand>
        <name>S-adenosyl-L-methionine</name>
        <dbReference type="ChEBI" id="CHEBI:59789"/>
    </ligand>
</feature>
<dbReference type="SMART" id="SM00650">
    <property type="entry name" value="rADc"/>
    <property type="match status" value="1"/>
</dbReference>
<keyword evidence="2 5" id="KW-0808">Transferase</keyword>
<accession>A0A7J9G0M7</accession>
<name>A0A7J9G0M7_9ROSI</name>
<dbReference type="InterPro" id="IPR029063">
    <property type="entry name" value="SAM-dependent_MTases_sf"/>
</dbReference>
<comment type="similarity">
    <text evidence="5 6">Belongs to the class I-like SAM-binding methyltransferase superfamily. rRNA adenine N(6)-methyltransferase family.</text>
</comment>
<organism evidence="9 10">
    <name type="scientific">Gossypium harknessii</name>
    <dbReference type="NCBI Taxonomy" id="34285"/>
    <lineage>
        <taxon>Eukaryota</taxon>
        <taxon>Viridiplantae</taxon>
        <taxon>Streptophyta</taxon>
        <taxon>Embryophyta</taxon>
        <taxon>Tracheophyta</taxon>
        <taxon>Spermatophyta</taxon>
        <taxon>Magnoliopsida</taxon>
        <taxon>eudicotyledons</taxon>
        <taxon>Gunneridae</taxon>
        <taxon>Pentapetalae</taxon>
        <taxon>rosids</taxon>
        <taxon>malvids</taxon>
        <taxon>Malvales</taxon>
        <taxon>Malvaceae</taxon>
        <taxon>Malvoideae</taxon>
        <taxon>Gossypium</taxon>
    </lineage>
</organism>
<dbReference type="EC" id="2.1.1.-" evidence="6"/>
<proteinExistence type="inferred from homology"/>
<dbReference type="GO" id="GO:0005730">
    <property type="term" value="C:nucleolus"/>
    <property type="evidence" value="ECO:0007669"/>
    <property type="project" value="TreeGrafter"/>
</dbReference>
<dbReference type="InterPro" id="IPR001737">
    <property type="entry name" value="KsgA/Erm"/>
</dbReference>
<keyword evidence="3 5" id="KW-0949">S-adenosyl-L-methionine</keyword>
<feature type="compositionally biased region" description="Basic residues" evidence="7">
    <location>
        <begin position="285"/>
        <end position="295"/>
    </location>
</feature>
<feature type="domain" description="Ribosomal RNA adenine methylase transferase N-terminal" evidence="8">
    <location>
        <begin position="1"/>
        <end position="105"/>
    </location>
</feature>
<feature type="non-terminal residue" evidence="9">
    <location>
        <position position="295"/>
    </location>
</feature>
<gene>
    <name evidence="9" type="ORF">Gohar_015355</name>
</gene>
<evidence type="ECO:0000256" key="5">
    <source>
        <dbReference type="PROSITE-ProRule" id="PRU01026"/>
    </source>
</evidence>
<keyword evidence="6" id="KW-0698">rRNA processing</keyword>
<keyword evidence="4 5" id="KW-0694">RNA-binding</keyword>
<evidence type="ECO:0000256" key="1">
    <source>
        <dbReference type="ARBA" id="ARBA00022603"/>
    </source>
</evidence>
<dbReference type="GO" id="GO:0000179">
    <property type="term" value="F:rRNA (adenine-N6,N6-)-dimethyltransferase activity"/>
    <property type="evidence" value="ECO:0007669"/>
    <property type="project" value="UniProtKB-UniRule"/>
</dbReference>
<evidence type="ECO:0000256" key="6">
    <source>
        <dbReference type="RuleBase" id="RU362106"/>
    </source>
</evidence>
<dbReference type="Gene3D" id="1.10.8.480">
    <property type="match status" value="1"/>
</dbReference>
<dbReference type="GO" id="GO:0003723">
    <property type="term" value="F:RNA binding"/>
    <property type="evidence" value="ECO:0007669"/>
    <property type="project" value="UniProtKB-UniRule"/>
</dbReference>
<dbReference type="Pfam" id="PF00398">
    <property type="entry name" value="RrnaAD"/>
    <property type="match status" value="1"/>
</dbReference>
<evidence type="ECO:0000256" key="4">
    <source>
        <dbReference type="ARBA" id="ARBA00022884"/>
    </source>
</evidence>
<dbReference type="InterPro" id="IPR020598">
    <property type="entry name" value="rRNA_Ade_methylase_Trfase_N"/>
</dbReference>
<dbReference type="SUPFAM" id="SSF53335">
    <property type="entry name" value="S-adenosyl-L-methionine-dependent methyltransferases"/>
    <property type="match status" value="1"/>
</dbReference>
<evidence type="ECO:0000313" key="9">
    <source>
        <dbReference type="EMBL" id="MBA0790724.1"/>
    </source>
</evidence>
<dbReference type="Proteomes" id="UP000593560">
    <property type="component" value="Unassembled WGS sequence"/>
</dbReference>